<accession>A0AAN9PVA7</accession>
<dbReference type="EMBL" id="JAYKXN010000002">
    <property type="protein sequence ID" value="KAK7310398.1"/>
    <property type="molecule type" value="Genomic_DNA"/>
</dbReference>
<sequence>MTVSKDARATLECSKVDQREFSMKVVEADMSLKKVHDALKSTREGVDLFKVVVDGKVLVPLDFEGEDAVIDPLASPLQVKALPVGC</sequence>
<keyword evidence="2" id="KW-1185">Reference proteome</keyword>
<evidence type="ECO:0000313" key="1">
    <source>
        <dbReference type="EMBL" id="KAK7310398.1"/>
    </source>
</evidence>
<dbReference type="Proteomes" id="UP001359559">
    <property type="component" value="Unassembled WGS sequence"/>
</dbReference>
<protein>
    <submittedName>
        <fullName evidence="1">Uncharacterized protein</fullName>
    </submittedName>
</protein>
<reference evidence="1 2" key="1">
    <citation type="submission" date="2024-01" db="EMBL/GenBank/DDBJ databases">
        <title>The genomes of 5 underutilized Papilionoideae crops provide insights into root nodulation and disease resistance.</title>
        <authorList>
            <person name="Yuan L."/>
        </authorList>
    </citation>
    <scope>NUCLEOTIDE SEQUENCE [LARGE SCALE GENOMIC DNA]</scope>
    <source>
        <strain evidence="1">LY-2023</strain>
        <tissue evidence="1">Leaf</tissue>
    </source>
</reference>
<comment type="caution">
    <text evidence="1">The sequence shown here is derived from an EMBL/GenBank/DDBJ whole genome shotgun (WGS) entry which is preliminary data.</text>
</comment>
<proteinExistence type="predicted"/>
<evidence type="ECO:0000313" key="2">
    <source>
        <dbReference type="Proteomes" id="UP001359559"/>
    </source>
</evidence>
<organism evidence="1 2">
    <name type="scientific">Clitoria ternatea</name>
    <name type="common">Butterfly pea</name>
    <dbReference type="NCBI Taxonomy" id="43366"/>
    <lineage>
        <taxon>Eukaryota</taxon>
        <taxon>Viridiplantae</taxon>
        <taxon>Streptophyta</taxon>
        <taxon>Embryophyta</taxon>
        <taxon>Tracheophyta</taxon>
        <taxon>Spermatophyta</taxon>
        <taxon>Magnoliopsida</taxon>
        <taxon>eudicotyledons</taxon>
        <taxon>Gunneridae</taxon>
        <taxon>Pentapetalae</taxon>
        <taxon>rosids</taxon>
        <taxon>fabids</taxon>
        <taxon>Fabales</taxon>
        <taxon>Fabaceae</taxon>
        <taxon>Papilionoideae</taxon>
        <taxon>50 kb inversion clade</taxon>
        <taxon>NPAAA clade</taxon>
        <taxon>indigoferoid/millettioid clade</taxon>
        <taxon>Phaseoleae</taxon>
        <taxon>Clitoria</taxon>
    </lineage>
</organism>
<dbReference type="AlphaFoldDB" id="A0AAN9PVA7"/>
<name>A0AAN9PVA7_CLITE</name>
<gene>
    <name evidence="1" type="ORF">RJT34_07883</name>
</gene>